<protein>
    <recommendedName>
        <fullName evidence="6">Mitochondrial-processing peptidase subunit alpha</fullName>
    </recommendedName>
    <alternativeName>
        <fullName evidence="11">Alpha-MPP</fullName>
    </alternativeName>
    <alternativeName>
        <fullName evidence="12">Inactive zinc metalloprotease alpha</fullName>
    </alternativeName>
</protein>
<dbReference type="AlphaFoldDB" id="A0A0K8RC17"/>
<comment type="similarity">
    <text evidence="4 13">Belongs to the peptidase M16 family.</text>
</comment>
<dbReference type="InterPro" id="IPR011249">
    <property type="entry name" value="Metalloenz_LuxS/M16"/>
</dbReference>
<dbReference type="FunFam" id="3.30.830.10:FF:000010">
    <property type="entry name" value="Mitochondrial-processing peptidase alpha subunit, mitochondrial"/>
    <property type="match status" value="1"/>
</dbReference>
<evidence type="ECO:0000256" key="8">
    <source>
        <dbReference type="ARBA" id="ARBA00022946"/>
    </source>
</evidence>
<dbReference type="InterPro" id="IPR001431">
    <property type="entry name" value="Pept_M16_Zn_BS"/>
</dbReference>
<dbReference type="PANTHER" id="PTHR11851">
    <property type="entry name" value="METALLOPROTEASE"/>
    <property type="match status" value="1"/>
</dbReference>
<evidence type="ECO:0000259" key="14">
    <source>
        <dbReference type="Pfam" id="PF00675"/>
    </source>
</evidence>
<dbReference type="PROSITE" id="PS00143">
    <property type="entry name" value="INSULINASE"/>
    <property type="match status" value="1"/>
</dbReference>
<reference evidence="16" key="1">
    <citation type="submission" date="2012-12" db="EMBL/GenBank/DDBJ databases">
        <title>Identification and characterization of a phenylalanine ammonia-lyase gene family in Isatis indigotica Fort.</title>
        <authorList>
            <person name="Liu Q."/>
            <person name="Chen J."/>
            <person name="Zhou X."/>
            <person name="Di P."/>
            <person name="Xiao Y."/>
            <person name="Xuan H."/>
            <person name="Zhang L."/>
            <person name="Chen W."/>
        </authorList>
    </citation>
    <scope>NUCLEOTIDE SEQUENCE</scope>
    <source>
        <tissue evidence="16">Salivary gland</tissue>
    </source>
</reference>
<dbReference type="GO" id="GO:0046872">
    <property type="term" value="F:metal ion binding"/>
    <property type="evidence" value="ECO:0007669"/>
    <property type="project" value="InterPro"/>
</dbReference>
<dbReference type="Pfam" id="PF00675">
    <property type="entry name" value="Peptidase_M16"/>
    <property type="match status" value="1"/>
</dbReference>
<comment type="subcellular location">
    <subcellularLocation>
        <location evidence="2">Mitochondrion inner membrane</location>
    </subcellularLocation>
    <subcellularLocation>
        <location evidence="3">Mitochondrion matrix</location>
    </subcellularLocation>
</comment>
<keyword evidence="7" id="KW-0999">Mitochondrion inner membrane</keyword>
<dbReference type="InterPro" id="IPR011765">
    <property type="entry name" value="Pept_M16_N"/>
</dbReference>
<dbReference type="PANTHER" id="PTHR11851:SF49">
    <property type="entry name" value="MITOCHONDRIAL-PROCESSING PEPTIDASE SUBUNIT ALPHA"/>
    <property type="match status" value="1"/>
</dbReference>
<evidence type="ECO:0000256" key="4">
    <source>
        <dbReference type="ARBA" id="ARBA00007261"/>
    </source>
</evidence>
<evidence type="ECO:0000256" key="1">
    <source>
        <dbReference type="ARBA" id="ARBA00002123"/>
    </source>
</evidence>
<keyword evidence="9" id="KW-0496">Mitochondrion</keyword>
<dbReference type="FunFam" id="3.30.830.10:FF:000014">
    <property type="entry name" value="Mitochondrial-processing peptidase alpha subunit, mitochondrial"/>
    <property type="match status" value="1"/>
</dbReference>
<proteinExistence type="evidence at transcript level"/>
<dbReference type="InterPro" id="IPR007863">
    <property type="entry name" value="Peptidase_M16_C"/>
</dbReference>
<evidence type="ECO:0000256" key="2">
    <source>
        <dbReference type="ARBA" id="ARBA00004273"/>
    </source>
</evidence>
<evidence type="ECO:0000256" key="12">
    <source>
        <dbReference type="ARBA" id="ARBA00032315"/>
    </source>
</evidence>
<evidence type="ECO:0000256" key="9">
    <source>
        <dbReference type="ARBA" id="ARBA00023128"/>
    </source>
</evidence>
<dbReference type="EMBL" id="GADI01005764">
    <property type="protein sequence ID" value="JAA68044.1"/>
    <property type="molecule type" value="mRNA"/>
</dbReference>
<evidence type="ECO:0000256" key="10">
    <source>
        <dbReference type="ARBA" id="ARBA00023136"/>
    </source>
</evidence>
<evidence type="ECO:0000256" key="3">
    <source>
        <dbReference type="ARBA" id="ARBA00004305"/>
    </source>
</evidence>
<name>A0A0K8RC17_IXORI</name>
<dbReference type="GO" id="GO:0006627">
    <property type="term" value="P:protein processing involved in protein targeting to mitochondrion"/>
    <property type="evidence" value="ECO:0007669"/>
    <property type="project" value="TreeGrafter"/>
</dbReference>
<evidence type="ECO:0000256" key="7">
    <source>
        <dbReference type="ARBA" id="ARBA00022792"/>
    </source>
</evidence>
<keyword evidence="10" id="KW-0472">Membrane</keyword>
<evidence type="ECO:0000256" key="5">
    <source>
        <dbReference type="ARBA" id="ARBA00011587"/>
    </source>
</evidence>
<comment type="function">
    <text evidence="1">Substrate recognition and binding subunit of the essential mitochondrial processing protease (MPP), which cleaves the mitochondrial sequence off newly imported precursors proteins.</text>
</comment>
<dbReference type="GO" id="GO:0005743">
    <property type="term" value="C:mitochondrial inner membrane"/>
    <property type="evidence" value="ECO:0007669"/>
    <property type="project" value="UniProtKB-SubCell"/>
</dbReference>
<feature type="domain" description="Peptidase M16 C-terminal" evidence="15">
    <location>
        <begin position="241"/>
        <end position="445"/>
    </location>
</feature>
<evidence type="ECO:0000259" key="15">
    <source>
        <dbReference type="Pfam" id="PF05193"/>
    </source>
</evidence>
<dbReference type="Gene3D" id="3.30.830.10">
    <property type="entry name" value="Metalloenzyme, LuxS/M16 peptidase-like"/>
    <property type="match status" value="2"/>
</dbReference>
<accession>A0A0K8RC17</accession>
<feature type="domain" description="Peptidase M16 N-terminal" evidence="14">
    <location>
        <begin position="85"/>
        <end position="235"/>
    </location>
</feature>
<organism evidence="16">
    <name type="scientific">Ixodes ricinus</name>
    <name type="common">Common tick</name>
    <name type="synonym">Acarus ricinus</name>
    <dbReference type="NCBI Taxonomy" id="34613"/>
    <lineage>
        <taxon>Eukaryota</taxon>
        <taxon>Metazoa</taxon>
        <taxon>Ecdysozoa</taxon>
        <taxon>Arthropoda</taxon>
        <taxon>Chelicerata</taxon>
        <taxon>Arachnida</taxon>
        <taxon>Acari</taxon>
        <taxon>Parasitiformes</taxon>
        <taxon>Ixodida</taxon>
        <taxon>Ixodoidea</taxon>
        <taxon>Ixodidae</taxon>
        <taxon>Ixodinae</taxon>
        <taxon>Ixodes</taxon>
    </lineage>
</organism>
<keyword evidence="8" id="KW-0809">Transit peptide</keyword>
<dbReference type="GO" id="GO:0005759">
    <property type="term" value="C:mitochondrial matrix"/>
    <property type="evidence" value="ECO:0007669"/>
    <property type="project" value="UniProtKB-SubCell"/>
</dbReference>
<dbReference type="SUPFAM" id="SSF63411">
    <property type="entry name" value="LuxS/MPP-like metallohydrolase"/>
    <property type="match status" value="2"/>
</dbReference>
<evidence type="ECO:0000313" key="16">
    <source>
        <dbReference type="EMBL" id="JAA68044.1"/>
    </source>
</evidence>
<evidence type="ECO:0000256" key="13">
    <source>
        <dbReference type="RuleBase" id="RU004447"/>
    </source>
</evidence>
<evidence type="ECO:0000256" key="6">
    <source>
        <dbReference type="ARBA" id="ARBA00016741"/>
    </source>
</evidence>
<sequence length="555" mass="61386">MASGSSRVLPKGVRDFLKGRRTFSRQRTGCAGRRALCTSGAVPPKDEITKISLSEPLPGFPQPVYAVPSPHDQATEVTTLENGLKVASQNKFGQFCTVGVVIDSGSRYEAPYPSGISHFLEKLAFNSTKEFRDRDAVLQELEKQGGICDCQGSRDTMIYAASADARGLGPVVKLLGDVVLRPLFKEEEVERTRQTIQFELEDIDMKPDQEQLLFEMIHAAAYTDNTLGLPKLCPRENLGVVNREVLYTFLSHHYVPQRMVVAGVGVEHGPLVEMVHRHFVEKAPLWKENSELILDNKMEPDNSIAQYTGGIVKVPKDLSKVSPGQTPIPDLAHFVLGLESCSHQDPDFIAFCVLNMIMGGGGSFSAGGPGKGMYTRLYTNVLNRYHWMYNATAYNHAYGDSGIFCIHASADPSQLREVVNVIVREFAIMAGRVAEMELERAKTQLQSMLLMNLEARPVMFEDIGRQVLASGHRKDAGYYISEIGKIKEEDIHRVVQRMLRGRASVAALGNLSGLPPLEDIETGLLSKEGMLPTKALLHLQAVTTPHHSLFARAWR</sequence>
<dbReference type="GO" id="GO:0004222">
    <property type="term" value="F:metalloendopeptidase activity"/>
    <property type="evidence" value="ECO:0007669"/>
    <property type="project" value="InterPro"/>
</dbReference>
<evidence type="ECO:0000256" key="11">
    <source>
        <dbReference type="ARBA" id="ARBA00030006"/>
    </source>
</evidence>
<dbReference type="InterPro" id="IPR050361">
    <property type="entry name" value="MPP/UQCRC_Complex"/>
</dbReference>
<dbReference type="Pfam" id="PF05193">
    <property type="entry name" value="Peptidase_M16_C"/>
    <property type="match status" value="1"/>
</dbReference>
<comment type="subunit">
    <text evidence="5">Heterodimer of PMPCA (alpha) and PMPCB (beta) subunits, forming the mitochondrial processing protease (MPP) in which PMPCA is involved in substrate recognition and binding and PMPCB is the catalytic subunit.</text>
</comment>